<accession>A0A9W6LR81</accession>
<dbReference type="InterPro" id="IPR009875">
    <property type="entry name" value="PilZ_domain"/>
</dbReference>
<name>A0A9W6LR81_9HYPH</name>
<proteinExistence type="predicted"/>
<reference evidence="2" key="1">
    <citation type="journal article" date="2023" name="Int. J. Syst. Evol. Microbiol.">
        <title>Methylocystis iwaonis sp. nov., a type II methane-oxidizing bacterium from surface soil of a rice paddy field in Japan, and emended description of the genus Methylocystis (ex Whittenbury et al. 1970) Bowman et al. 1993.</title>
        <authorList>
            <person name="Kaise H."/>
            <person name="Sawadogo J.B."/>
            <person name="Alam M.S."/>
            <person name="Ueno C."/>
            <person name="Dianou D."/>
            <person name="Shinjo R."/>
            <person name="Asakawa S."/>
        </authorList>
    </citation>
    <scope>NUCLEOTIDE SEQUENCE</scope>
    <source>
        <strain evidence="2">LMG27198</strain>
    </source>
</reference>
<feature type="domain" description="PilZ" evidence="1">
    <location>
        <begin position="41"/>
        <end position="132"/>
    </location>
</feature>
<dbReference type="GO" id="GO:0035438">
    <property type="term" value="F:cyclic-di-GMP binding"/>
    <property type="evidence" value="ECO:0007669"/>
    <property type="project" value="InterPro"/>
</dbReference>
<dbReference type="Proteomes" id="UP001144323">
    <property type="component" value="Unassembled WGS sequence"/>
</dbReference>
<evidence type="ECO:0000259" key="1">
    <source>
        <dbReference type="Pfam" id="PF07238"/>
    </source>
</evidence>
<gene>
    <name evidence="2" type="ORF">LMG27198_09960</name>
</gene>
<keyword evidence="3" id="KW-1185">Reference proteome</keyword>
<dbReference type="EMBL" id="BSEC01000001">
    <property type="protein sequence ID" value="GLI92004.1"/>
    <property type="molecule type" value="Genomic_DNA"/>
</dbReference>
<organism evidence="2 3">
    <name type="scientific">Methylocystis echinoides</name>
    <dbReference type="NCBI Taxonomy" id="29468"/>
    <lineage>
        <taxon>Bacteria</taxon>
        <taxon>Pseudomonadati</taxon>
        <taxon>Pseudomonadota</taxon>
        <taxon>Alphaproteobacteria</taxon>
        <taxon>Hyphomicrobiales</taxon>
        <taxon>Methylocystaceae</taxon>
        <taxon>Methylocystis</taxon>
    </lineage>
</organism>
<protein>
    <recommendedName>
        <fullName evidence="1">PilZ domain-containing protein</fullName>
    </recommendedName>
</protein>
<sequence>MAGKHVMDGVRLHAGLSALSRWRLRSVGAPLFERLGDAPADRRHEKRRAVRLTWGKALDLSERFLCDCRIVDRAQGGARLRLARNIAPPTRFYLFDEAEGGIFAAHIMWRRGSEIGCRLSPTPLRDKAHVAQRMKGRYYAL</sequence>
<dbReference type="RefSeq" id="WP_281800954.1">
    <property type="nucleotide sequence ID" value="NZ_BSEC01000001.1"/>
</dbReference>
<dbReference type="AlphaFoldDB" id="A0A9W6LR81"/>
<evidence type="ECO:0000313" key="3">
    <source>
        <dbReference type="Proteomes" id="UP001144323"/>
    </source>
</evidence>
<comment type="caution">
    <text evidence="2">The sequence shown here is derived from an EMBL/GenBank/DDBJ whole genome shotgun (WGS) entry which is preliminary data.</text>
</comment>
<dbReference type="Pfam" id="PF07238">
    <property type="entry name" value="PilZ"/>
    <property type="match status" value="1"/>
</dbReference>
<evidence type="ECO:0000313" key="2">
    <source>
        <dbReference type="EMBL" id="GLI92004.1"/>
    </source>
</evidence>